<feature type="region of interest" description="Disordered" evidence="1">
    <location>
        <begin position="43"/>
        <end position="77"/>
    </location>
</feature>
<protein>
    <submittedName>
        <fullName evidence="2">Uncharacterized protein</fullName>
    </submittedName>
</protein>
<comment type="caution">
    <text evidence="2">The sequence shown here is derived from an EMBL/GenBank/DDBJ whole genome shotgun (WGS) entry which is preliminary data.</text>
</comment>
<evidence type="ECO:0000313" key="2">
    <source>
        <dbReference type="EMBL" id="GAA3664790.1"/>
    </source>
</evidence>
<gene>
    <name evidence="2" type="ORF">GCM10022224_031210</name>
</gene>
<keyword evidence="3" id="KW-1185">Reference proteome</keyword>
<sequence>MTADPDAPAQPLEGQQQFPKDDFIKAMKKRIALKKAAVFQARQGELGQNDESDDMGVPPAAPSRSPTLLDTSTPKREQRRQASLGWLLTHYNLKRVCVAVLYEPGSGGTQGKMILAANNGPEGMKEQAEKILKAQNEAEVDQVTRELLETYSEALKDRKARGRKKPFDKWPKDEQTKFKAAITRRVKKVNAYLRSLAPAPQFTVTDHARVPDQHCEMRLVDDLLQRSSPTSTNGVSLGISKLCCAKCYLALEALVAVKNIKIDVQGAHMGVFPKWPLPRFLDDPLVMEKFLGPDAYARYERNPEIARETIQNLEDFQGGGSKGKIDYESSGEET</sequence>
<dbReference type="Proteomes" id="UP001500902">
    <property type="component" value="Unassembled WGS sequence"/>
</dbReference>
<organism evidence="2 3">
    <name type="scientific">Nonomuraea antimicrobica</name>
    <dbReference type="NCBI Taxonomy" id="561173"/>
    <lineage>
        <taxon>Bacteria</taxon>
        <taxon>Bacillati</taxon>
        <taxon>Actinomycetota</taxon>
        <taxon>Actinomycetes</taxon>
        <taxon>Streptosporangiales</taxon>
        <taxon>Streptosporangiaceae</taxon>
        <taxon>Nonomuraea</taxon>
    </lineage>
</organism>
<name>A0ABP7BN14_9ACTN</name>
<dbReference type="Pfam" id="PF14441">
    <property type="entry name" value="OTT_1508_deam"/>
    <property type="match status" value="1"/>
</dbReference>
<feature type="region of interest" description="Disordered" evidence="1">
    <location>
        <begin position="1"/>
        <end position="21"/>
    </location>
</feature>
<reference evidence="3" key="1">
    <citation type="journal article" date="2019" name="Int. J. Syst. Evol. Microbiol.">
        <title>The Global Catalogue of Microorganisms (GCM) 10K type strain sequencing project: providing services to taxonomists for standard genome sequencing and annotation.</title>
        <authorList>
            <consortium name="The Broad Institute Genomics Platform"/>
            <consortium name="The Broad Institute Genome Sequencing Center for Infectious Disease"/>
            <person name="Wu L."/>
            <person name="Ma J."/>
        </authorList>
    </citation>
    <scope>NUCLEOTIDE SEQUENCE [LARGE SCALE GENOMIC DNA]</scope>
    <source>
        <strain evidence="3">JCM 16904</strain>
    </source>
</reference>
<evidence type="ECO:0000256" key="1">
    <source>
        <dbReference type="SAM" id="MobiDB-lite"/>
    </source>
</evidence>
<dbReference type="RefSeq" id="WP_344877495.1">
    <property type="nucleotide sequence ID" value="NZ_BAAAZP010000058.1"/>
</dbReference>
<evidence type="ECO:0000313" key="3">
    <source>
        <dbReference type="Proteomes" id="UP001500902"/>
    </source>
</evidence>
<feature type="region of interest" description="Disordered" evidence="1">
    <location>
        <begin position="312"/>
        <end position="334"/>
    </location>
</feature>
<accession>A0ABP7BN14</accession>
<proteinExistence type="predicted"/>
<dbReference type="InterPro" id="IPR027796">
    <property type="entry name" value="OTT_1508_deam-like"/>
</dbReference>
<dbReference type="EMBL" id="BAAAZP010000058">
    <property type="protein sequence ID" value="GAA3664790.1"/>
    <property type="molecule type" value="Genomic_DNA"/>
</dbReference>